<organism evidence="3 4">
    <name type="scientific">Candidatus Giovannonibacteria bacterium RIFCSPLOWO2_12_FULL_43_26</name>
    <dbReference type="NCBI Taxonomy" id="1798363"/>
    <lineage>
        <taxon>Bacteria</taxon>
        <taxon>Candidatus Giovannoniibacteriota</taxon>
    </lineage>
</organism>
<keyword evidence="2" id="KW-1133">Transmembrane helix</keyword>
<feature type="transmembrane region" description="Helical" evidence="2">
    <location>
        <begin position="57"/>
        <end position="80"/>
    </location>
</feature>
<feature type="transmembrane region" description="Helical" evidence="2">
    <location>
        <begin position="24"/>
        <end position="45"/>
    </location>
</feature>
<feature type="coiled-coil region" evidence="1">
    <location>
        <begin position="98"/>
        <end position="125"/>
    </location>
</feature>
<dbReference type="AlphaFoldDB" id="A0A1F5XWJ0"/>
<dbReference type="EMBL" id="MFIP01000014">
    <property type="protein sequence ID" value="OGF92307.1"/>
    <property type="molecule type" value="Genomic_DNA"/>
</dbReference>
<name>A0A1F5XWJ0_9BACT</name>
<keyword evidence="2" id="KW-0472">Membrane</keyword>
<accession>A0A1F5XWJ0</accession>
<evidence type="ECO:0000256" key="1">
    <source>
        <dbReference type="SAM" id="Coils"/>
    </source>
</evidence>
<evidence type="ECO:0000313" key="3">
    <source>
        <dbReference type="EMBL" id="OGF92307.1"/>
    </source>
</evidence>
<protein>
    <submittedName>
        <fullName evidence="3">Uncharacterized protein</fullName>
    </submittedName>
</protein>
<evidence type="ECO:0000313" key="4">
    <source>
        <dbReference type="Proteomes" id="UP000177334"/>
    </source>
</evidence>
<proteinExistence type="predicted"/>
<gene>
    <name evidence="3" type="ORF">A3H05_01465</name>
</gene>
<sequence>MKIILSFFDKLEDSIRAALSRHPAIYAFIGAVAIVLFWRGVWMIADAIPFLTGPVSIFVSVTILLFTGLFVSFFIGDAIIISGLRKEKRMDEKVAYEIKTELDILNDIQKRLNDIEKELKIFREEMKGNGK</sequence>
<reference evidence="3 4" key="1">
    <citation type="journal article" date="2016" name="Nat. Commun.">
        <title>Thousands of microbial genomes shed light on interconnected biogeochemical processes in an aquifer system.</title>
        <authorList>
            <person name="Anantharaman K."/>
            <person name="Brown C.T."/>
            <person name="Hug L.A."/>
            <person name="Sharon I."/>
            <person name="Castelle C.J."/>
            <person name="Probst A.J."/>
            <person name="Thomas B.C."/>
            <person name="Singh A."/>
            <person name="Wilkins M.J."/>
            <person name="Karaoz U."/>
            <person name="Brodie E.L."/>
            <person name="Williams K.H."/>
            <person name="Hubbard S.S."/>
            <person name="Banfield J.F."/>
        </authorList>
    </citation>
    <scope>NUCLEOTIDE SEQUENCE [LARGE SCALE GENOMIC DNA]</scope>
</reference>
<comment type="caution">
    <text evidence="3">The sequence shown here is derived from an EMBL/GenBank/DDBJ whole genome shotgun (WGS) entry which is preliminary data.</text>
</comment>
<keyword evidence="1" id="KW-0175">Coiled coil</keyword>
<dbReference type="Proteomes" id="UP000177334">
    <property type="component" value="Unassembled WGS sequence"/>
</dbReference>
<evidence type="ECO:0000256" key="2">
    <source>
        <dbReference type="SAM" id="Phobius"/>
    </source>
</evidence>
<keyword evidence="2" id="KW-0812">Transmembrane</keyword>